<dbReference type="GO" id="GO:0007010">
    <property type="term" value="P:cytoskeleton organization"/>
    <property type="evidence" value="ECO:0007669"/>
    <property type="project" value="TreeGrafter"/>
</dbReference>
<keyword evidence="6" id="KW-0479">Metal-binding</keyword>
<dbReference type="GO" id="GO:0005634">
    <property type="term" value="C:nucleus"/>
    <property type="evidence" value="ECO:0007669"/>
    <property type="project" value="TreeGrafter"/>
</dbReference>
<accession>A0A915J1V5</accession>
<dbReference type="EC" id="3.4.19.12" evidence="3"/>
<feature type="region of interest" description="Disordered" evidence="14">
    <location>
        <begin position="184"/>
        <end position="239"/>
    </location>
</feature>
<dbReference type="Gene3D" id="1.25.40.560">
    <property type="match status" value="1"/>
</dbReference>
<dbReference type="PANTHER" id="PTHR13367:SF28">
    <property type="entry name" value="UBIQUITIN THIOESTERASE ZRANB1"/>
    <property type="match status" value="1"/>
</dbReference>
<dbReference type="InterPro" id="IPR001876">
    <property type="entry name" value="Znf_RanBP2"/>
</dbReference>
<keyword evidence="11" id="KW-0788">Thiol protease</keyword>
<feature type="compositionally biased region" description="Low complexity" evidence="14">
    <location>
        <begin position="184"/>
        <end position="194"/>
    </location>
</feature>
<keyword evidence="10" id="KW-0378">Hydrolase</keyword>
<dbReference type="GO" id="GO:0016477">
    <property type="term" value="P:cell migration"/>
    <property type="evidence" value="ECO:0007669"/>
    <property type="project" value="TreeGrafter"/>
</dbReference>
<evidence type="ECO:0000256" key="7">
    <source>
        <dbReference type="ARBA" id="ARBA00022737"/>
    </source>
</evidence>
<evidence type="ECO:0000256" key="14">
    <source>
        <dbReference type="SAM" id="MobiDB-lite"/>
    </source>
</evidence>
<keyword evidence="12" id="KW-0862">Zinc</keyword>
<sequence length="821" mass="90706">MARGRFGAYCKMSNSEITDDEKWKCDRCTYLNYPSSQRCVLCRCVKSGLLVAGGKAADASNNSNAALYGARILCKSQDIYDLAPPPKIIDQNENAPSITIPMSSATECAVSSTANTGASNADFLPQKWACEACTFLNWPKALKCTQCQTIRNKVNLSSEYQIITFVTHLNLEKIIGNANENLSSKSGHLSSVSSVTPNANIGKEMPQKSQSASPSIATPVAISNNKSPPSPDYYVHQQQGSSNGAAHLLLDSRIIAKKLQKWSCEGCTYENWPKTSKCVMCYTPRRPLINVATSTVARQASTPQSPGSPAPGTSTSSPLVEGNDKKRSLSSGKDGGRKSPKSDNCTGGAASSSTESVNCTLEPTTTVHPAVVDANTIAAAPVAATRSTQTVVVTSVSAANDEAKFERHLRRLRRQLKDVDYLWLNGIRTLFVDGLSDADAIEAFIAAGGDIARPLSQAEAHLLNSCFRSSRFECGHTLVHLAIKHHREDLLSFLLVCTDQPPMTSRRVKKVPCHLSPDAAADIRRQVAMSLRQRKGDMSCYFFTDLTTFCLPSSIYELPPSIQERLFDELLDRDVQKELEEEYAIINWSVEVTERLNSRLFALWNRTAGDCLLDSVLQATWGVFDSENSLRQALSDSLSDAANVFYPRWREFETYTADLLQYTIDEDQFARDWDLILQIASKPGSALEQVHIFALAHIIRRPIIVYGVRIVKSFRGESIDYARFEGLYLPLLWEPSFCWRSPVCLGYTRGHFCGLVPIEPEAFDYVSLTKGREFSNQPRYTYLPLQDADGQMLPLHFLNNNEDPGPIIASNEANFVDPDTM</sequence>
<evidence type="ECO:0000256" key="4">
    <source>
        <dbReference type="ARBA" id="ARBA00022670"/>
    </source>
</evidence>
<organism evidence="17 18">
    <name type="scientific">Romanomermis culicivorax</name>
    <name type="common">Nematode worm</name>
    <dbReference type="NCBI Taxonomy" id="13658"/>
    <lineage>
        <taxon>Eukaryota</taxon>
        <taxon>Metazoa</taxon>
        <taxon>Ecdysozoa</taxon>
        <taxon>Nematoda</taxon>
        <taxon>Enoplea</taxon>
        <taxon>Dorylaimia</taxon>
        <taxon>Mermithida</taxon>
        <taxon>Mermithoidea</taxon>
        <taxon>Mermithidae</taxon>
        <taxon>Romanomermis</taxon>
    </lineage>
</organism>
<dbReference type="AlphaFoldDB" id="A0A915J1V5"/>
<evidence type="ECO:0000256" key="10">
    <source>
        <dbReference type="ARBA" id="ARBA00022801"/>
    </source>
</evidence>
<dbReference type="SUPFAM" id="SSF90209">
    <property type="entry name" value="Ran binding protein zinc finger-like"/>
    <property type="match status" value="3"/>
</dbReference>
<dbReference type="Pfam" id="PF18418">
    <property type="entry name" value="AnkUBD"/>
    <property type="match status" value="1"/>
</dbReference>
<dbReference type="PROSITE" id="PS50199">
    <property type="entry name" value="ZF_RANBP2_2"/>
    <property type="match status" value="3"/>
</dbReference>
<dbReference type="GO" id="GO:0005737">
    <property type="term" value="C:cytoplasm"/>
    <property type="evidence" value="ECO:0007669"/>
    <property type="project" value="TreeGrafter"/>
</dbReference>
<comment type="catalytic activity">
    <reaction evidence="1">
        <text>Thiol-dependent hydrolysis of ester, thioester, amide, peptide and isopeptide bonds formed by the C-terminal Gly of ubiquitin (a 76-residue protein attached to proteins as an intracellular targeting signal).</text>
        <dbReference type="EC" id="3.4.19.12"/>
    </reaction>
</comment>
<keyword evidence="5" id="KW-0879">Wnt signaling pathway</keyword>
<evidence type="ECO:0000313" key="17">
    <source>
        <dbReference type="Proteomes" id="UP000887565"/>
    </source>
</evidence>
<dbReference type="GO" id="GO:0071947">
    <property type="term" value="P:protein deubiquitination involved in ubiquitin-dependent protein catabolic process"/>
    <property type="evidence" value="ECO:0007669"/>
    <property type="project" value="TreeGrafter"/>
</dbReference>
<dbReference type="GO" id="GO:0004843">
    <property type="term" value="F:cysteine-type deubiquitinase activity"/>
    <property type="evidence" value="ECO:0007669"/>
    <property type="project" value="UniProtKB-EC"/>
</dbReference>
<dbReference type="InterPro" id="IPR041294">
    <property type="entry name" value="AnkUBD"/>
</dbReference>
<dbReference type="InterPro" id="IPR049768">
    <property type="entry name" value="ZRANB1_OTU"/>
</dbReference>
<proteinExistence type="inferred from homology"/>
<evidence type="ECO:0000256" key="3">
    <source>
        <dbReference type="ARBA" id="ARBA00012759"/>
    </source>
</evidence>
<evidence type="ECO:0000313" key="18">
    <source>
        <dbReference type="WBParaSite" id="nRc.2.0.1.t20089-RA"/>
    </source>
</evidence>
<feature type="domain" description="OTU" evidence="16">
    <location>
        <begin position="600"/>
        <end position="758"/>
    </location>
</feature>
<evidence type="ECO:0000256" key="9">
    <source>
        <dbReference type="ARBA" id="ARBA00022786"/>
    </source>
</evidence>
<dbReference type="Proteomes" id="UP000887565">
    <property type="component" value="Unplaced"/>
</dbReference>
<feature type="domain" description="RanBP2-type" evidence="15">
    <location>
        <begin position="124"/>
        <end position="153"/>
    </location>
</feature>
<feature type="compositionally biased region" description="Polar residues" evidence="14">
    <location>
        <begin position="207"/>
        <end position="227"/>
    </location>
</feature>
<dbReference type="PROSITE" id="PS01358">
    <property type="entry name" value="ZF_RANBP2_1"/>
    <property type="match status" value="3"/>
</dbReference>
<dbReference type="GO" id="GO:0008270">
    <property type="term" value="F:zinc ion binding"/>
    <property type="evidence" value="ECO:0007669"/>
    <property type="project" value="UniProtKB-KW"/>
</dbReference>
<reference evidence="18" key="1">
    <citation type="submission" date="2022-11" db="UniProtKB">
        <authorList>
            <consortium name="WormBaseParasite"/>
        </authorList>
    </citation>
    <scope>IDENTIFICATION</scope>
</reference>
<protein>
    <recommendedName>
        <fullName evidence="3">ubiquitinyl hydrolase 1</fullName>
        <ecNumber evidence="3">3.4.19.12</ecNumber>
    </recommendedName>
</protein>
<feature type="compositionally biased region" description="Polar residues" evidence="14">
    <location>
        <begin position="342"/>
        <end position="358"/>
    </location>
</feature>
<dbReference type="InterPro" id="IPR003323">
    <property type="entry name" value="OTU_dom"/>
</dbReference>
<dbReference type="Pfam" id="PF02338">
    <property type="entry name" value="OTU"/>
    <property type="match status" value="1"/>
</dbReference>
<keyword evidence="4" id="KW-0645">Protease</keyword>
<feature type="region of interest" description="Disordered" evidence="14">
    <location>
        <begin position="295"/>
        <end position="358"/>
    </location>
</feature>
<dbReference type="GO" id="GO:0035523">
    <property type="term" value="P:protein K29-linked deubiquitination"/>
    <property type="evidence" value="ECO:0007669"/>
    <property type="project" value="TreeGrafter"/>
</dbReference>
<dbReference type="Gene3D" id="4.10.1060.10">
    <property type="entry name" value="Zinc finger, RanBP2-type"/>
    <property type="match status" value="1"/>
</dbReference>
<dbReference type="GO" id="GO:1990168">
    <property type="term" value="P:protein K33-linked deubiquitination"/>
    <property type="evidence" value="ECO:0007669"/>
    <property type="project" value="TreeGrafter"/>
</dbReference>
<evidence type="ECO:0000256" key="5">
    <source>
        <dbReference type="ARBA" id="ARBA00022687"/>
    </source>
</evidence>
<feature type="domain" description="RanBP2-type" evidence="15">
    <location>
        <begin position="258"/>
        <end position="287"/>
    </location>
</feature>
<evidence type="ECO:0000256" key="1">
    <source>
        <dbReference type="ARBA" id="ARBA00000707"/>
    </source>
</evidence>
<evidence type="ECO:0000259" key="15">
    <source>
        <dbReference type="PROSITE" id="PS50199"/>
    </source>
</evidence>
<dbReference type="WBParaSite" id="nRc.2.0.1.t20089-RA">
    <property type="protein sequence ID" value="nRc.2.0.1.t20089-RA"/>
    <property type="gene ID" value="nRc.2.0.1.g20089"/>
</dbReference>
<name>A0A915J1V5_ROMCU</name>
<comment type="similarity">
    <text evidence="2">Belongs to the peptidase C64 family.</text>
</comment>
<dbReference type="GO" id="GO:0016055">
    <property type="term" value="P:Wnt signaling pathway"/>
    <property type="evidence" value="ECO:0007669"/>
    <property type="project" value="UniProtKB-KW"/>
</dbReference>
<dbReference type="OMA" id="TYQNWPT"/>
<feature type="compositionally biased region" description="Low complexity" evidence="14">
    <location>
        <begin position="299"/>
        <end position="318"/>
    </location>
</feature>
<dbReference type="Pfam" id="PF00641">
    <property type="entry name" value="Zn_ribbon_RanBP"/>
    <property type="match status" value="2"/>
</dbReference>
<evidence type="ECO:0000256" key="8">
    <source>
        <dbReference type="ARBA" id="ARBA00022771"/>
    </source>
</evidence>
<dbReference type="CDD" id="cd22767">
    <property type="entry name" value="OTU_ZRANB1"/>
    <property type="match status" value="1"/>
</dbReference>
<evidence type="ECO:0000259" key="16">
    <source>
        <dbReference type="PROSITE" id="PS50802"/>
    </source>
</evidence>
<evidence type="ECO:0000256" key="13">
    <source>
        <dbReference type="PROSITE-ProRule" id="PRU00322"/>
    </source>
</evidence>
<dbReference type="PROSITE" id="PS50802">
    <property type="entry name" value="OTU"/>
    <property type="match status" value="1"/>
</dbReference>
<dbReference type="Gene3D" id="2.30.30.380">
    <property type="entry name" value="Zn-finger domain of Sec23/24"/>
    <property type="match status" value="2"/>
</dbReference>
<keyword evidence="7" id="KW-0677">Repeat</keyword>
<dbReference type="GO" id="GO:0030177">
    <property type="term" value="P:positive regulation of Wnt signaling pathway"/>
    <property type="evidence" value="ECO:0007669"/>
    <property type="project" value="TreeGrafter"/>
</dbReference>
<keyword evidence="9" id="KW-0833">Ubl conjugation pathway</keyword>
<dbReference type="PANTHER" id="PTHR13367">
    <property type="entry name" value="UBIQUITIN THIOESTERASE"/>
    <property type="match status" value="1"/>
</dbReference>
<dbReference type="SMART" id="SM00547">
    <property type="entry name" value="ZnF_RBZ"/>
    <property type="match status" value="3"/>
</dbReference>
<evidence type="ECO:0000256" key="11">
    <source>
        <dbReference type="ARBA" id="ARBA00022807"/>
    </source>
</evidence>
<keyword evidence="17" id="KW-1185">Reference proteome</keyword>
<keyword evidence="8 13" id="KW-0863">Zinc-finger</keyword>
<dbReference type="GO" id="GO:0070530">
    <property type="term" value="F:K63-linked polyubiquitin modification-dependent protein binding"/>
    <property type="evidence" value="ECO:0007669"/>
    <property type="project" value="TreeGrafter"/>
</dbReference>
<dbReference type="InterPro" id="IPR051346">
    <property type="entry name" value="OTU_Deubiquitinase"/>
</dbReference>
<dbReference type="InterPro" id="IPR036443">
    <property type="entry name" value="Znf_RanBP2_sf"/>
</dbReference>
<evidence type="ECO:0000256" key="2">
    <source>
        <dbReference type="ARBA" id="ARBA00005865"/>
    </source>
</evidence>
<feature type="domain" description="RanBP2-type" evidence="15">
    <location>
        <begin position="19"/>
        <end position="48"/>
    </location>
</feature>
<evidence type="ECO:0000256" key="12">
    <source>
        <dbReference type="ARBA" id="ARBA00022833"/>
    </source>
</evidence>
<evidence type="ECO:0000256" key="6">
    <source>
        <dbReference type="ARBA" id="ARBA00022723"/>
    </source>
</evidence>